<protein>
    <recommendedName>
        <fullName evidence="4">Lipoprotein</fullName>
    </recommendedName>
</protein>
<dbReference type="Proteomes" id="UP001500432">
    <property type="component" value="Unassembled WGS sequence"/>
</dbReference>
<reference evidence="2 3" key="1">
    <citation type="journal article" date="2019" name="Int. J. Syst. Evol. Microbiol.">
        <title>The Global Catalogue of Microorganisms (GCM) 10K type strain sequencing project: providing services to taxonomists for standard genome sequencing and annotation.</title>
        <authorList>
            <consortium name="The Broad Institute Genomics Platform"/>
            <consortium name="The Broad Institute Genome Sequencing Center for Infectious Disease"/>
            <person name="Wu L."/>
            <person name="Ma J."/>
        </authorList>
    </citation>
    <scope>NUCLEOTIDE SEQUENCE [LARGE SCALE GENOMIC DNA]</scope>
    <source>
        <strain evidence="2 3">JCM 16034</strain>
    </source>
</reference>
<sequence length="267" mass="27076">MPPATRAVPLRGASRGLILAVPLLAATSLVLGGCSTGSAPDGSASTTASASPSPSSSSGATRPSSARGTTLAAEDLRFLITCSHVDNAPDISRYSLEEVWASTNYVRIKECTVAYQGSRPYEPQGGETAVVDTALHGQATGDAALAAVLEAMRLCTRIPDETGPEGFAAASRDMLRAAAALCPDAPQGKIIQAWASGERFGDGTHAVGPEIAAGDYAAVDPAESCRWAVTSGTGAQVASGGAAEASTVTLDRGSSFSSDNCGIWRKM</sequence>
<name>A0ABN3BP40_9MICC</name>
<dbReference type="PROSITE" id="PS51257">
    <property type="entry name" value="PROKAR_LIPOPROTEIN"/>
    <property type="match status" value="1"/>
</dbReference>
<comment type="caution">
    <text evidence="2">The sequence shown here is derived from an EMBL/GenBank/DDBJ whole genome shotgun (WGS) entry which is preliminary data.</text>
</comment>
<evidence type="ECO:0008006" key="4">
    <source>
        <dbReference type="Google" id="ProtNLM"/>
    </source>
</evidence>
<gene>
    <name evidence="2" type="ORF">GCM10009849_09550</name>
</gene>
<evidence type="ECO:0000313" key="3">
    <source>
        <dbReference type="Proteomes" id="UP001500432"/>
    </source>
</evidence>
<keyword evidence="3" id="KW-1185">Reference proteome</keyword>
<evidence type="ECO:0000256" key="1">
    <source>
        <dbReference type="SAM" id="MobiDB-lite"/>
    </source>
</evidence>
<dbReference type="EMBL" id="BAAAQW010000003">
    <property type="protein sequence ID" value="GAA2198112.1"/>
    <property type="molecule type" value="Genomic_DNA"/>
</dbReference>
<proteinExistence type="predicted"/>
<evidence type="ECO:0000313" key="2">
    <source>
        <dbReference type="EMBL" id="GAA2198112.1"/>
    </source>
</evidence>
<feature type="region of interest" description="Disordered" evidence="1">
    <location>
        <begin position="40"/>
        <end position="67"/>
    </location>
</feature>
<dbReference type="RefSeq" id="WP_344298531.1">
    <property type="nucleotide sequence ID" value="NZ_BAAAQW010000003.1"/>
</dbReference>
<accession>A0ABN3BP40</accession>
<organism evidence="2 3">
    <name type="scientific">Sinomonas flava</name>
    <dbReference type="NCBI Taxonomy" id="496857"/>
    <lineage>
        <taxon>Bacteria</taxon>
        <taxon>Bacillati</taxon>
        <taxon>Actinomycetota</taxon>
        <taxon>Actinomycetes</taxon>
        <taxon>Micrococcales</taxon>
        <taxon>Micrococcaceae</taxon>
        <taxon>Sinomonas</taxon>
    </lineage>
</organism>